<evidence type="ECO:0000313" key="3">
    <source>
        <dbReference type="Proteomes" id="UP001501705"/>
    </source>
</evidence>
<dbReference type="Proteomes" id="UP001501705">
    <property type="component" value="Unassembled WGS sequence"/>
</dbReference>
<keyword evidence="3" id="KW-1185">Reference proteome</keyword>
<accession>A0ABN2CJS2</accession>
<reference evidence="2 3" key="1">
    <citation type="journal article" date="2019" name="Int. J. Syst. Evol. Microbiol.">
        <title>The Global Catalogue of Microorganisms (GCM) 10K type strain sequencing project: providing services to taxonomists for standard genome sequencing and annotation.</title>
        <authorList>
            <consortium name="The Broad Institute Genomics Platform"/>
            <consortium name="The Broad Institute Genome Sequencing Center for Infectious Disease"/>
            <person name="Wu L."/>
            <person name="Ma J."/>
        </authorList>
    </citation>
    <scope>NUCLEOTIDE SEQUENCE [LARGE SCALE GENOMIC DNA]</scope>
    <source>
        <strain evidence="2 3">JCM 15572</strain>
    </source>
</reference>
<sequence>MVGSAGGWWGRGGRLGGRLGGWLGERLGERGLVASIMVGMGGGADDGGLGRRGRAGVVGRIHGEAARLVAERADGLPSVGELPVASELDRAFVLRPDEQPIAGIELTYRARGNEQLVYTADQYPGVAFKVHWFDTKLVLEGLGVEAGSHWLDGTIGAAGRNALLAHAEQTAQRLRAMEAAFGEGHSLPRSCGAIEFPFPGRVLRALKFPEVIDPDRSYPICTPITVQEWRSLEGGIDFATGMQPPNELSAADVTRAGQKWIERSLPPGFEPELLRRLAPDSTVPAFLDAVRNRPELAASARAFVDSAREYTRDTGELFALRGRKNLYFDADGTFRMIDTMGRPPAQNSIGKVHDRLLWIKENERPLPLGVGHLAPVVSTIAALNALADEVGTGPYWEMPDDLKPYPWDTYFNCIDWQTDGLPHEKQSAEKRQAEADARRPRSATPIRQDGLSK</sequence>
<proteinExistence type="predicted"/>
<gene>
    <name evidence="2" type="ORF">GCM10009804_13400</name>
</gene>
<feature type="compositionally biased region" description="Basic and acidic residues" evidence="1">
    <location>
        <begin position="421"/>
        <end position="439"/>
    </location>
</feature>
<evidence type="ECO:0000313" key="2">
    <source>
        <dbReference type="EMBL" id="GAA1557944.1"/>
    </source>
</evidence>
<feature type="region of interest" description="Disordered" evidence="1">
    <location>
        <begin position="421"/>
        <end position="453"/>
    </location>
</feature>
<dbReference type="EMBL" id="BAAAPH010000003">
    <property type="protein sequence ID" value="GAA1557944.1"/>
    <property type="molecule type" value="Genomic_DNA"/>
</dbReference>
<organism evidence="2 3">
    <name type="scientific">Kribbella hippodromi</name>
    <dbReference type="NCBI Taxonomy" id="434347"/>
    <lineage>
        <taxon>Bacteria</taxon>
        <taxon>Bacillati</taxon>
        <taxon>Actinomycetota</taxon>
        <taxon>Actinomycetes</taxon>
        <taxon>Propionibacteriales</taxon>
        <taxon>Kribbellaceae</taxon>
        <taxon>Kribbella</taxon>
    </lineage>
</organism>
<name>A0ABN2CJS2_9ACTN</name>
<evidence type="ECO:0000256" key="1">
    <source>
        <dbReference type="SAM" id="MobiDB-lite"/>
    </source>
</evidence>
<protein>
    <submittedName>
        <fullName evidence="2">Uncharacterized protein</fullName>
    </submittedName>
</protein>
<comment type="caution">
    <text evidence="2">The sequence shown here is derived from an EMBL/GenBank/DDBJ whole genome shotgun (WGS) entry which is preliminary data.</text>
</comment>